<dbReference type="InterPro" id="IPR003651">
    <property type="entry name" value="Endonuclease3_FeS-loop_motif"/>
</dbReference>
<dbReference type="InterPro" id="IPR023170">
    <property type="entry name" value="HhH_base_excis_C"/>
</dbReference>
<comment type="cofactor">
    <cofactor evidence="14">
        <name>[4Fe-4S] cluster</name>
        <dbReference type="ChEBI" id="CHEBI:49883"/>
    </cofactor>
    <text evidence="14">Binds 1 [4Fe-4S] cluster.</text>
</comment>
<keyword evidence="11" id="KW-0411">Iron-sulfur</keyword>
<evidence type="ECO:0000256" key="7">
    <source>
        <dbReference type="ARBA" id="ARBA00022723"/>
    </source>
</evidence>
<dbReference type="PANTHER" id="PTHR42944">
    <property type="entry name" value="ADENINE DNA GLYCOSYLASE"/>
    <property type="match status" value="1"/>
</dbReference>
<evidence type="ECO:0000256" key="3">
    <source>
        <dbReference type="ARBA" id="ARBA00008343"/>
    </source>
</evidence>
<evidence type="ECO:0000259" key="15">
    <source>
        <dbReference type="SMART" id="SM00478"/>
    </source>
</evidence>
<dbReference type="InterPro" id="IPR015797">
    <property type="entry name" value="NUDIX_hydrolase-like_dom_sf"/>
</dbReference>
<dbReference type="PANTHER" id="PTHR42944:SF1">
    <property type="entry name" value="ADENINE DNA GLYCOSYLASE"/>
    <property type="match status" value="1"/>
</dbReference>
<comment type="similarity">
    <text evidence="3 14">Belongs to the Nth/MutY family.</text>
</comment>
<dbReference type="Pfam" id="PF14815">
    <property type="entry name" value="NUDIX_4"/>
    <property type="match status" value="1"/>
</dbReference>
<dbReference type="CDD" id="cd03431">
    <property type="entry name" value="NUDIX_DNA_Glycosylase_C-MutY"/>
    <property type="match status" value="1"/>
</dbReference>
<protein>
    <recommendedName>
        <fullName evidence="5 14">Adenine DNA glycosylase</fullName>
        <ecNumber evidence="4 14">3.2.2.31</ecNumber>
    </recommendedName>
</protein>
<sequence length="355" mass="39430">MNLPSIAPAVVQWQASHGRNHLPWQQTRDPYRVWLSEIMLQQTQVSTVLGYYQRFLDAFPDVASLAAAPQDAVLALWSGLGYYSRARNLHKCAQAVMELWGGEFPCTAEELASLPGIGRSTAGAIASFCFSERVPILDANVRRVLTRVLAFDGDLAQSRNEKLLWEQAQQLCPTQDLEAAMPRYTQGMMDLGASICTPRKPSCLVCPLHGECRAGRAGNPENYPVRTRKLKRSSESWWLLIAMDGQSRVWLQKRPQAGIWAGLYSPPVFDSYAALKQFVQTSWLGTEEPAWQDLPAFLHVLTHKDLHLHPVLVSLDKARAAMVAEAGEACWADAVAWADLGLPAPIRKLLDSELA</sequence>
<accession>A0ABV3ZQX5</accession>
<dbReference type="SUPFAM" id="SSF55811">
    <property type="entry name" value="Nudix"/>
    <property type="match status" value="1"/>
</dbReference>
<dbReference type="CDD" id="cd00056">
    <property type="entry name" value="ENDO3c"/>
    <property type="match status" value="1"/>
</dbReference>
<dbReference type="GO" id="GO:0000701">
    <property type="term" value="F:purine-specific mismatch base pair DNA N-glycosylase activity"/>
    <property type="evidence" value="ECO:0007669"/>
    <property type="project" value="UniProtKB-EC"/>
</dbReference>
<dbReference type="Gene3D" id="3.90.79.10">
    <property type="entry name" value="Nucleoside Triphosphate Pyrophosphohydrolase"/>
    <property type="match status" value="1"/>
</dbReference>
<keyword evidence="6" id="KW-0004">4Fe-4S</keyword>
<dbReference type="SMART" id="SM00478">
    <property type="entry name" value="ENDO3c"/>
    <property type="match status" value="1"/>
</dbReference>
<dbReference type="InterPro" id="IPR003265">
    <property type="entry name" value="HhH-GPD_domain"/>
</dbReference>
<dbReference type="InterPro" id="IPR005760">
    <property type="entry name" value="A/G_AdeGlyc_MutY"/>
</dbReference>
<evidence type="ECO:0000256" key="14">
    <source>
        <dbReference type="RuleBase" id="RU365096"/>
    </source>
</evidence>
<dbReference type="Gene3D" id="1.10.1670.10">
    <property type="entry name" value="Helix-hairpin-Helix base-excision DNA repair enzymes (C-terminal)"/>
    <property type="match status" value="1"/>
</dbReference>
<dbReference type="InterPro" id="IPR029119">
    <property type="entry name" value="MutY_C"/>
</dbReference>
<keyword evidence="12" id="KW-0234">DNA repair</keyword>
<dbReference type="NCBIfam" id="TIGR01084">
    <property type="entry name" value="mutY"/>
    <property type="match status" value="1"/>
</dbReference>
<dbReference type="RefSeq" id="WP_369337166.1">
    <property type="nucleotide sequence ID" value="NZ_JBFYGN010000003.1"/>
</dbReference>
<comment type="catalytic activity">
    <reaction evidence="1 14">
        <text>Hydrolyzes free adenine bases from 7,8-dihydro-8-oxoguanine:adenine mismatched double-stranded DNA, leaving an apurinic site.</text>
        <dbReference type="EC" id="3.2.2.31"/>
    </reaction>
</comment>
<name>A0ABV3ZQX5_9BURK</name>
<dbReference type="Proteomes" id="UP001561046">
    <property type="component" value="Unassembled WGS sequence"/>
</dbReference>
<dbReference type="InterPro" id="IPR011257">
    <property type="entry name" value="DNA_glycosylase"/>
</dbReference>
<dbReference type="Gene3D" id="1.10.340.30">
    <property type="entry name" value="Hypothetical protein, domain 2"/>
    <property type="match status" value="1"/>
</dbReference>
<evidence type="ECO:0000256" key="11">
    <source>
        <dbReference type="ARBA" id="ARBA00023014"/>
    </source>
</evidence>
<evidence type="ECO:0000256" key="12">
    <source>
        <dbReference type="ARBA" id="ARBA00023204"/>
    </source>
</evidence>
<dbReference type="SMART" id="SM00525">
    <property type="entry name" value="FES"/>
    <property type="match status" value="1"/>
</dbReference>
<evidence type="ECO:0000256" key="5">
    <source>
        <dbReference type="ARBA" id="ARBA00022023"/>
    </source>
</evidence>
<proteinExistence type="inferred from homology"/>
<dbReference type="InterPro" id="IPR044298">
    <property type="entry name" value="MIG/MutY"/>
</dbReference>
<evidence type="ECO:0000256" key="1">
    <source>
        <dbReference type="ARBA" id="ARBA00000843"/>
    </source>
</evidence>
<evidence type="ECO:0000256" key="13">
    <source>
        <dbReference type="ARBA" id="ARBA00023295"/>
    </source>
</evidence>
<evidence type="ECO:0000313" key="17">
    <source>
        <dbReference type="Proteomes" id="UP001561046"/>
    </source>
</evidence>
<feature type="domain" description="HhH-GPD" evidence="15">
    <location>
        <begin position="39"/>
        <end position="194"/>
    </location>
</feature>
<organism evidence="16 17">
    <name type="scientific">Comamonas guangdongensis</name>
    <dbReference type="NCBI Taxonomy" id="510515"/>
    <lineage>
        <taxon>Bacteria</taxon>
        <taxon>Pseudomonadati</taxon>
        <taxon>Pseudomonadota</taxon>
        <taxon>Betaproteobacteria</taxon>
        <taxon>Burkholderiales</taxon>
        <taxon>Comamonadaceae</taxon>
        <taxon>Comamonas</taxon>
    </lineage>
</organism>
<dbReference type="Pfam" id="PF00633">
    <property type="entry name" value="HHH"/>
    <property type="match status" value="1"/>
</dbReference>
<keyword evidence="13 14" id="KW-0326">Glycosidase</keyword>
<reference evidence="16 17" key="1">
    <citation type="journal article" date="2013" name="Int. J. Syst. Evol. Microbiol.">
        <title>Comamonas guangdongensis sp. nov., isolated from subterranean forest sediment, and emended description of the genus Comamonas.</title>
        <authorList>
            <person name="Zhang J."/>
            <person name="Wang Y."/>
            <person name="Zhou S."/>
            <person name="Wu C."/>
            <person name="He J."/>
            <person name="Li F."/>
        </authorList>
    </citation>
    <scope>NUCLEOTIDE SEQUENCE [LARGE SCALE GENOMIC DNA]</scope>
    <source>
        <strain evidence="16 17">CCTCC AB2011133</strain>
    </source>
</reference>
<keyword evidence="8 14" id="KW-0227">DNA damage</keyword>
<keyword evidence="17" id="KW-1185">Reference proteome</keyword>
<evidence type="ECO:0000256" key="10">
    <source>
        <dbReference type="ARBA" id="ARBA00023004"/>
    </source>
</evidence>
<evidence type="ECO:0000256" key="6">
    <source>
        <dbReference type="ARBA" id="ARBA00022485"/>
    </source>
</evidence>
<gene>
    <name evidence="16" type="primary">mutY</name>
    <name evidence="16" type="ORF">AB6724_03765</name>
</gene>
<dbReference type="Pfam" id="PF00730">
    <property type="entry name" value="HhH-GPD"/>
    <property type="match status" value="1"/>
</dbReference>
<dbReference type="SUPFAM" id="SSF48150">
    <property type="entry name" value="DNA-glycosylase"/>
    <property type="match status" value="1"/>
</dbReference>
<dbReference type="EC" id="3.2.2.31" evidence="4 14"/>
<evidence type="ECO:0000256" key="4">
    <source>
        <dbReference type="ARBA" id="ARBA00012045"/>
    </source>
</evidence>
<dbReference type="EMBL" id="JBFYGN010000003">
    <property type="protein sequence ID" value="MEX8191953.1"/>
    <property type="molecule type" value="Genomic_DNA"/>
</dbReference>
<keyword evidence="9 16" id="KW-0378">Hydrolase</keyword>
<evidence type="ECO:0000256" key="9">
    <source>
        <dbReference type="ARBA" id="ARBA00022801"/>
    </source>
</evidence>
<comment type="caution">
    <text evidence="16">The sequence shown here is derived from an EMBL/GenBank/DDBJ whole genome shotgun (WGS) entry which is preliminary data.</text>
</comment>
<keyword evidence="10 14" id="KW-0408">Iron</keyword>
<evidence type="ECO:0000256" key="2">
    <source>
        <dbReference type="ARBA" id="ARBA00002933"/>
    </source>
</evidence>
<evidence type="ECO:0000256" key="8">
    <source>
        <dbReference type="ARBA" id="ARBA00022763"/>
    </source>
</evidence>
<keyword evidence="7" id="KW-0479">Metal-binding</keyword>
<comment type="function">
    <text evidence="2">Adenine glycosylase active on G-A mispairs. MutY also corrects error-prone DNA synthesis past GO lesions which are due to the oxidatively damaged form of guanine: 7,8-dihydro-8-oxoguanine (8-oxo-dGTP).</text>
</comment>
<dbReference type="InterPro" id="IPR000445">
    <property type="entry name" value="HhH_motif"/>
</dbReference>
<evidence type="ECO:0000313" key="16">
    <source>
        <dbReference type="EMBL" id="MEX8191953.1"/>
    </source>
</evidence>